<dbReference type="SUPFAM" id="SSF56935">
    <property type="entry name" value="Porins"/>
    <property type="match status" value="1"/>
</dbReference>
<dbReference type="EMBL" id="FNYD01000003">
    <property type="protein sequence ID" value="SEJ00366.1"/>
    <property type="molecule type" value="Genomic_DNA"/>
</dbReference>
<dbReference type="Gene3D" id="2.40.160.10">
    <property type="entry name" value="Porin"/>
    <property type="match status" value="1"/>
</dbReference>
<organism evidence="3 4">
    <name type="scientific">Cribrihabitans marinus</name>
    <dbReference type="NCBI Taxonomy" id="1227549"/>
    <lineage>
        <taxon>Bacteria</taxon>
        <taxon>Pseudomonadati</taxon>
        <taxon>Pseudomonadota</taxon>
        <taxon>Alphaproteobacteria</taxon>
        <taxon>Rhodobacterales</taxon>
        <taxon>Paracoccaceae</taxon>
        <taxon>Cribrihabitans</taxon>
    </lineage>
</organism>
<dbReference type="InterPro" id="IPR023614">
    <property type="entry name" value="Porin_dom_sf"/>
</dbReference>
<sequence length="372" mass="39780">MTAQIRTVSALALAAAGLAAPAAAEFKYENGSGGSVTLYGQFNPAIISVDDGQQTETNLVDNDLSRSRLGILVDQPLGANTFGFRFEAGLGFPNSTEYNQLGSDISGWTRQDIRHFDFWLSGDWGQVSLGQGSMASDGAAEANLSYAGTALYAYTADTNAAYLFRDPFGVLSGPSVGSMTSDFDGGRLTRLRYDTPRFSGLKLSAAWGRNELAQNDDRDYYDIAASYSRSLGNAEFKAGLAYAVRDDNGVKRSDVIGSAAVLLSSGLSFAASVGTRDDDTAGASDPDYYYLNVGYEGDWLAAGKTGFGVHYYDGADFNRDGSSSEVVGLGVVQRVDAWNVDAYLTYQTYSYEDDVAAYQDLSTVALGAIWKF</sequence>
<dbReference type="Proteomes" id="UP000199379">
    <property type="component" value="Unassembled WGS sequence"/>
</dbReference>
<evidence type="ECO:0000313" key="4">
    <source>
        <dbReference type="Proteomes" id="UP000199379"/>
    </source>
</evidence>
<feature type="signal peptide" evidence="1">
    <location>
        <begin position="1"/>
        <end position="24"/>
    </location>
</feature>
<evidence type="ECO:0000256" key="1">
    <source>
        <dbReference type="SAM" id="SignalP"/>
    </source>
</evidence>
<protein>
    <submittedName>
        <fullName evidence="3">Outer membrane protein (Porin)</fullName>
    </submittedName>
</protein>
<dbReference type="GO" id="GO:0015288">
    <property type="term" value="F:porin activity"/>
    <property type="evidence" value="ECO:0007669"/>
    <property type="project" value="InterPro"/>
</dbReference>
<evidence type="ECO:0000313" key="3">
    <source>
        <dbReference type="EMBL" id="SEJ00366.1"/>
    </source>
</evidence>
<dbReference type="RefSeq" id="WP_092363337.1">
    <property type="nucleotide sequence ID" value="NZ_BMGV01000003.1"/>
</dbReference>
<name>A0A1H6V966_9RHOB</name>
<dbReference type="InterPro" id="IPR033900">
    <property type="entry name" value="Gram_neg_porin_domain"/>
</dbReference>
<dbReference type="AlphaFoldDB" id="A0A1H6V966"/>
<keyword evidence="4" id="KW-1185">Reference proteome</keyword>
<reference evidence="3 4" key="1">
    <citation type="submission" date="2016-10" db="EMBL/GenBank/DDBJ databases">
        <authorList>
            <person name="de Groot N.N."/>
        </authorList>
    </citation>
    <scope>NUCLEOTIDE SEQUENCE [LARGE SCALE GENOMIC DNA]</scope>
    <source>
        <strain evidence="3 4">DSM 29340</strain>
    </source>
</reference>
<keyword evidence="1" id="KW-0732">Signal</keyword>
<feature type="domain" description="Porin" evidence="2">
    <location>
        <begin position="11"/>
        <end position="353"/>
    </location>
</feature>
<accession>A0A1H6V966</accession>
<dbReference type="GO" id="GO:0016020">
    <property type="term" value="C:membrane"/>
    <property type="evidence" value="ECO:0007669"/>
    <property type="project" value="InterPro"/>
</dbReference>
<dbReference type="STRING" id="1227549.SAMN05444007_103112"/>
<feature type="chain" id="PRO_5011794467" evidence="1">
    <location>
        <begin position="25"/>
        <end position="372"/>
    </location>
</feature>
<evidence type="ECO:0000259" key="2">
    <source>
        <dbReference type="Pfam" id="PF13609"/>
    </source>
</evidence>
<proteinExistence type="predicted"/>
<dbReference type="OrthoDB" id="974738at2"/>
<dbReference type="Pfam" id="PF13609">
    <property type="entry name" value="Porin_4"/>
    <property type="match status" value="1"/>
</dbReference>
<gene>
    <name evidence="3" type="ORF">SAMN05444007_103112</name>
</gene>